<dbReference type="GO" id="GO:0004497">
    <property type="term" value="F:monooxygenase activity"/>
    <property type="evidence" value="ECO:0007669"/>
    <property type="project" value="InterPro"/>
</dbReference>
<dbReference type="GO" id="GO:0005506">
    <property type="term" value="F:iron ion binding"/>
    <property type="evidence" value="ECO:0007669"/>
    <property type="project" value="InterPro"/>
</dbReference>
<reference evidence="2" key="1">
    <citation type="submission" date="2022-08" db="EMBL/GenBank/DDBJ databases">
        <authorList>
            <person name="Kallberg Y."/>
            <person name="Tangrot J."/>
            <person name="Rosling A."/>
        </authorList>
    </citation>
    <scope>NUCLEOTIDE SEQUENCE</scope>
    <source>
        <strain evidence="2">Wild A</strain>
    </source>
</reference>
<gene>
    <name evidence="2" type="ORF">FWILDA_LOCUS14448</name>
</gene>
<dbReference type="SUPFAM" id="SSF48264">
    <property type="entry name" value="Cytochrome P450"/>
    <property type="match status" value="1"/>
</dbReference>
<feature type="transmembrane region" description="Helical" evidence="1">
    <location>
        <begin position="6"/>
        <end position="25"/>
    </location>
</feature>
<keyword evidence="1" id="KW-1133">Transmembrane helix</keyword>
<feature type="non-terminal residue" evidence="2">
    <location>
        <position position="81"/>
    </location>
</feature>
<dbReference type="GO" id="GO:0016705">
    <property type="term" value="F:oxidoreductase activity, acting on paired donors, with incorporation or reduction of molecular oxygen"/>
    <property type="evidence" value="ECO:0007669"/>
    <property type="project" value="InterPro"/>
</dbReference>
<name>A0A9W4WVM5_9GLOM</name>
<dbReference type="EMBL" id="CAMKVN010006359">
    <property type="protein sequence ID" value="CAI2190183.1"/>
    <property type="molecule type" value="Genomic_DNA"/>
</dbReference>
<evidence type="ECO:0000313" key="2">
    <source>
        <dbReference type="EMBL" id="CAI2190183.1"/>
    </source>
</evidence>
<keyword evidence="1" id="KW-0812">Transmembrane</keyword>
<dbReference type="GO" id="GO:0020037">
    <property type="term" value="F:heme binding"/>
    <property type="evidence" value="ECO:0007669"/>
    <property type="project" value="InterPro"/>
</dbReference>
<dbReference type="AlphaFoldDB" id="A0A9W4WVM5"/>
<evidence type="ECO:0000313" key="3">
    <source>
        <dbReference type="Proteomes" id="UP001153678"/>
    </source>
</evidence>
<keyword evidence="3" id="KW-1185">Reference proteome</keyword>
<dbReference type="InterPro" id="IPR036396">
    <property type="entry name" value="Cyt_P450_sf"/>
</dbReference>
<sequence>MILTSLGVSDVIGIIIFFYVAKFYYKYFTRPNPLPGSIPLPIIGDLLGLIYYAKGDFTEWYKILHQRHGDIFESYMGGFRR</sequence>
<organism evidence="2 3">
    <name type="scientific">Funneliformis geosporum</name>
    <dbReference type="NCBI Taxonomy" id="1117311"/>
    <lineage>
        <taxon>Eukaryota</taxon>
        <taxon>Fungi</taxon>
        <taxon>Fungi incertae sedis</taxon>
        <taxon>Mucoromycota</taxon>
        <taxon>Glomeromycotina</taxon>
        <taxon>Glomeromycetes</taxon>
        <taxon>Glomerales</taxon>
        <taxon>Glomeraceae</taxon>
        <taxon>Funneliformis</taxon>
    </lineage>
</organism>
<comment type="caution">
    <text evidence="2">The sequence shown here is derived from an EMBL/GenBank/DDBJ whole genome shotgun (WGS) entry which is preliminary data.</text>
</comment>
<protein>
    <submittedName>
        <fullName evidence="2">16374_t:CDS:1</fullName>
    </submittedName>
</protein>
<accession>A0A9W4WVM5</accession>
<keyword evidence="1" id="KW-0472">Membrane</keyword>
<evidence type="ECO:0000256" key="1">
    <source>
        <dbReference type="SAM" id="Phobius"/>
    </source>
</evidence>
<proteinExistence type="predicted"/>
<dbReference type="Proteomes" id="UP001153678">
    <property type="component" value="Unassembled WGS sequence"/>
</dbReference>